<dbReference type="AlphaFoldDB" id="A0AAD9CWX5"/>
<keyword evidence="1" id="KW-0863">Zinc-finger</keyword>
<feature type="compositionally biased region" description="Polar residues" evidence="3">
    <location>
        <begin position="51"/>
        <end position="67"/>
    </location>
</feature>
<feature type="compositionally biased region" description="Low complexity" evidence="3">
    <location>
        <begin position="285"/>
        <end position="296"/>
    </location>
</feature>
<dbReference type="InterPro" id="IPR046347">
    <property type="entry name" value="bZIP_sf"/>
</dbReference>
<dbReference type="GO" id="GO:0043565">
    <property type="term" value="F:sequence-specific DNA binding"/>
    <property type="evidence" value="ECO:0007669"/>
    <property type="project" value="InterPro"/>
</dbReference>
<dbReference type="Gene3D" id="1.20.5.170">
    <property type="match status" value="1"/>
</dbReference>
<keyword evidence="1" id="KW-0862">Zinc</keyword>
<feature type="compositionally biased region" description="Low complexity" evidence="3">
    <location>
        <begin position="558"/>
        <end position="567"/>
    </location>
</feature>
<feature type="region of interest" description="Disordered" evidence="3">
    <location>
        <begin position="377"/>
        <end position="411"/>
    </location>
</feature>
<keyword evidence="2" id="KW-0175">Coiled coil</keyword>
<feature type="region of interest" description="Disordered" evidence="3">
    <location>
        <begin position="558"/>
        <end position="595"/>
    </location>
</feature>
<dbReference type="PROSITE" id="PS50114">
    <property type="entry name" value="GATA_ZN_FINGER_2"/>
    <property type="match status" value="1"/>
</dbReference>
<proteinExistence type="predicted"/>
<evidence type="ECO:0000259" key="4">
    <source>
        <dbReference type="PROSITE" id="PS50114"/>
    </source>
</evidence>
<evidence type="ECO:0000259" key="5">
    <source>
        <dbReference type="PROSITE" id="PS50217"/>
    </source>
</evidence>
<feature type="compositionally biased region" description="Basic and acidic residues" evidence="3">
    <location>
        <begin position="769"/>
        <end position="784"/>
    </location>
</feature>
<feature type="coiled-coil region" evidence="2">
    <location>
        <begin position="100"/>
        <end position="134"/>
    </location>
</feature>
<dbReference type="InterPro" id="IPR004827">
    <property type="entry name" value="bZIP"/>
</dbReference>
<evidence type="ECO:0000313" key="7">
    <source>
        <dbReference type="Proteomes" id="UP001182556"/>
    </source>
</evidence>
<protein>
    <recommendedName>
        <fullName evidence="8">GATA-type domain-containing protein</fullName>
    </recommendedName>
</protein>
<dbReference type="InterPro" id="IPR000679">
    <property type="entry name" value="Znf_GATA"/>
</dbReference>
<dbReference type="GO" id="GO:0003700">
    <property type="term" value="F:DNA-binding transcription factor activity"/>
    <property type="evidence" value="ECO:0007669"/>
    <property type="project" value="InterPro"/>
</dbReference>
<evidence type="ECO:0000256" key="3">
    <source>
        <dbReference type="SAM" id="MobiDB-lite"/>
    </source>
</evidence>
<feature type="compositionally biased region" description="Basic and acidic residues" evidence="3">
    <location>
        <begin position="804"/>
        <end position="813"/>
    </location>
</feature>
<keyword evidence="1" id="KW-0479">Metal-binding</keyword>
<keyword evidence="7" id="KW-1185">Reference proteome</keyword>
<dbReference type="Proteomes" id="UP001182556">
    <property type="component" value="Unassembled WGS sequence"/>
</dbReference>
<feature type="region of interest" description="Disordered" evidence="3">
    <location>
        <begin position="1"/>
        <end position="84"/>
    </location>
</feature>
<dbReference type="PROSITE" id="PS50217">
    <property type="entry name" value="BZIP"/>
    <property type="match status" value="1"/>
</dbReference>
<feature type="region of interest" description="Disordered" evidence="3">
    <location>
        <begin position="498"/>
        <end position="546"/>
    </location>
</feature>
<dbReference type="SUPFAM" id="SSF57716">
    <property type="entry name" value="Glucocorticoid receptor-like (DNA-binding domain)"/>
    <property type="match status" value="1"/>
</dbReference>
<comment type="caution">
    <text evidence="6">The sequence shown here is derived from an EMBL/GenBank/DDBJ whole genome shotgun (WGS) entry which is preliminary data.</text>
</comment>
<feature type="domain" description="GATA-type" evidence="4">
    <location>
        <begin position="675"/>
        <end position="733"/>
    </location>
</feature>
<name>A0AAD9CWX5_PAPLA</name>
<feature type="compositionally biased region" description="Basic residues" evidence="3">
    <location>
        <begin position="730"/>
        <end position="740"/>
    </location>
</feature>
<dbReference type="PROSITE" id="PS00344">
    <property type="entry name" value="GATA_ZN_FINGER_1"/>
    <property type="match status" value="1"/>
</dbReference>
<evidence type="ECO:0000256" key="2">
    <source>
        <dbReference type="SAM" id="Coils"/>
    </source>
</evidence>
<dbReference type="Gene3D" id="3.30.50.10">
    <property type="entry name" value="Erythroid Transcription Factor GATA-1, subunit A"/>
    <property type="match status" value="1"/>
</dbReference>
<dbReference type="GO" id="GO:0008270">
    <property type="term" value="F:zinc ion binding"/>
    <property type="evidence" value="ECO:0007669"/>
    <property type="project" value="UniProtKB-KW"/>
</dbReference>
<dbReference type="SMART" id="SM00401">
    <property type="entry name" value="ZnF_GATA"/>
    <property type="match status" value="1"/>
</dbReference>
<feature type="compositionally biased region" description="Polar residues" evidence="3">
    <location>
        <begin position="579"/>
        <end position="589"/>
    </location>
</feature>
<feature type="region of interest" description="Disordered" evidence="3">
    <location>
        <begin position="722"/>
        <end position="842"/>
    </location>
</feature>
<dbReference type="Pfam" id="PF07716">
    <property type="entry name" value="bZIP_2"/>
    <property type="match status" value="1"/>
</dbReference>
<evidence type="ECO:0000256" key="1">
    <source>
        <dbReference type="PROSITE-ProRule" id="PRU00094"/>
    </source>
</evidence>
<evidence type="ECO:0008006" key="8">
    <source>
        <dbReference type="Google" id="ProtNLM"/>
    </source>
</evidence>
<gene>
    <name evidence="6" type="ORF">DB88DRAFT_497340</name>
</gene>
<organism evidence="6 7">
    <name type="scientific">Papiliotrema laurentii</name>
    <name type="common">Cryptococcus laurentii</name>
    <dbReference type="NCBI Taxonomy" id="5418"/>
    <lineage>
        <taxon>Eukaryota</taxon>
        <taxon>Fungi</taxon>
        <taxon>Dikarya</taxon>
        <taxon>Basidiomycota</taxon>
        <taxon>Agaricomycotina</taxon>
        <taxon>Tremellomycetes</taxon>
        <taxon>Tremellales</taxon>
        <taxon>Rhynchogastremaceae</taxon>
        <taxon>Papiliotrema</taxon>
    </lineage>
</organism>
<dbReference type="InterPro" id="IPR013088">
    <property type="entry name" value="Znf_NHR/GATA"/>
</dbReference>
<dbReference type="EMBL" id="JAODAN010000009">
    <property type="protein sequence ID" value="KAK1922148.1"/>
    <property type="molecule type" value="Genomic_DNA"/>
</dbReference>
<accession>A0AAD9CWX5</accession>
<dbReference type="SUPFAM" id="SSF57959">
    <property type="entry name" value="Leucine zipper domain"/>
    <property type="match status" value="1"/>
</dbReference>
<evidence type="ECO:0000313" key="6">
    <source>
        <dbReference type="EMBL" id="KAK1922148.1"/>
    </source>
</evidence>
<feature type="domain" description="BZIP" evidence="5">
    <location>
        <begin position="87"/>
        <end position="132"/>
    </location>
</feature>
<dbReference type="SMART" id="SM00338">
    <property type="entry name" value="BRLZ"/>
    <property type="match status" value="1"/>
</dbReference>
<sequence length="842" mass="89734">MATMEEVNMEASLHSMINTDLDPLHPEQEPTADLSTSTHSIDTPHAEVHVSTASPSQSASAEISTPAKTPGERKRKVLFPGSAADFRRKEANRLAADRSRSRAQEKRISLENTAKSLEEENKKLLTEISKLEALLPDTEPVSAHQSLVTNAHNGQSHSSMADNTLHDQQAIGHVTPAIGVGMGQSMHAANDAQDSHSRTILAALMSAGSVNEAFSLGAGDENDDAWMQGVEEMFKEAESSGRLGELAALATGRNGPPGGPEEHAETHDAPSGPASPYEAPDTTDGGDPAQQAQQGQTLHEEEHAPKVGRPGTAQEQTAADIIVSRKVDYKREDSAARTTAAVAVLLNAEIERILRDDLAATKAAIATVDKELARLRSIRSGEQVPPDAGAGSGDETLDRDDERRSSLPDPILTDSGDVLLAETASTVEKVRVLEKHIPTLRGSLTKIKNDKLDEEGRLAAAVTELQSLVAGSPWIVKAKVARTLKGVPGVVGDLLHGITRETDGSDQPGTASFSSPAIARRRRGRPPKPSGMPHTADSPEVATSSGLAQSITADEVAAATAAVAQAENQGPGTNPPKGSETSRSRQTQNDEGDLAAPTPEQYILSHLQDTSAFPHFYPHNTEEVQGELNAGEHTGDEAGTEAEGNQLMVTPSEGHHDASATPVPEPLSVLSRWKKGAPGSCDICSRVETTAWRKLNFNGEELKVCNACGLYHTKFKVIRPPELWGDGKSLKKRRVLHRSRQSMNEQEGGDGEPAGKKRRRNKGEAGAVSREDGGEHMGEGGKLEGEEDDEHDTQRAQEQQGGLHETDEARTQDETGQQEDELGSFEGIHGANMASVLGMNSE</sequence>
<reference evidence="6" key="1">
    <citation type="submission" date="2023-02" db="EMBL/GenBank/DDBJ databases">
        <title>Identification and recombinant expression of a fungal hydrolase from Papiliotrema laurentii that hydrolyzes apple cutin and clears colloidal polyester polyurethane.</title>
        <authorList>
            <consortium name="DOE Joint Genome Institute"/>
            <person name="Roman V.A."/>
            <person name="Bojanowski C."/>
            <person name="Crable B.R."/>
            <person name="Wagner D.N."/>
            <person name="Hung C.S."/>
            <person name="Nadeau L.J."/>
            <person name="Schratz L."/>
            <person name="Haridas S."/>
            <person name="Pangilinan J."/>
            <person name="Lipzen A."/>
            <person name="Na H."/>
            <person name="Yan M."/>
            <person name="Ng V."/>
            <person name="Grigoriev I.V."/>
            <person name="Spatafora J.W."/>
            <person name="Barlow D."/>
            <person name="Biffinger J."/>
            <person name="Kelley-Loughnane N."/>
            <person name="Varaljay V.A."/>
            <person name="Crookes-Goodson W.J."/>
        </authorList>
    </citation>
    <scope>NUCLEOTIDE SEQUENCE</scope>
    <source>
        <strain evidence="6">5307AH</strain>
    </source>
</reference>
<feature type="region of interest" description="Disordered" evidence="3">
    <location>
        <begin position="249"/>
        <end position="319"/>
    </location>
</feature>